<dbReference type="EMBL" id="MT144474">
    <property type="protein sequence ID" value="QJA54071.1"/>
    <property type="molecule type" value="Genomic_DNA"/>
</dbReference>
<name>A0A6H2A351_9ZZZZ</name>
<reference evidence="1" key="1">
    <citation type="submission" date="2020-03" db="EMBL/GenBank/DDBJ databases">
        <title>The deep terrestrial virosphere.</title>
        <authorList>
            <person name="Holmfeldt K."/>
            <person name="Nilsson E."/>
            <person name="Simone D."/>
            <person name="Lopez-Fernandez M."/>
            <person name="Wu X."/>
            <person name="de Brujin I."/>
            <person name="Lundin D."/>
            <person name="Andersson A."/>
            <person name="Bertilsson S."/>
            <person name="Dopson M."/>
        </authorList>
    </citation>
    <scope>NUCLEOTIDE SEQUENCE</scope>
    <source>
        <strain evidence="1">TM448A04287</strain>
        <strain evidence="2">TM448B04948</strain>
    </source>
</reference>
<evidence type="ECO:0000313" key="1">
    <source>
        <dbReference type="EMBL" id="QJA54071.1"/>
    </source>
</evidence>
<protein>
    <submittedName>
        <fullName evidence="1">Uncharacterized protein</fullName>
    </submittedName>
</protein>
<proteinExistence type="predicted"/>
<evidence type="ECO:0000313" key="2">
    <source>
        <dbReference type="EMBL" id="QJI03728.1"/>
    </source>
</evidence>
<organism evidence="1">
    <name type="scientific">viral metagenome</name>
    <dbReference type="NCBI Taxonomy" id="1070528"/>
    <lineage>
        <taxon>unclassified sequences</taxon>
        <taxon>metagenomes</taxon>
        <taxon>organismal metagenomes</taxon>
    </lineage>
</organism>
<gene>
    <name evidence="1" type="ORF">TM448A04287_0009</name>
    <name evidence="2" type="ORF">TM448B04948_0002</name>
</gene>
<accession>A0A6H2A351</accession>
<dbReference type="AlphaFoldDB" id="A0A6H2A351"/>
<sequence length="70" mass="8536">MSDEDEIHPVHKHWPWMAGKRDSSFPMGRWYPLAHNAESMEEFDRFNRWSLRITTLLRMQRYTKGMEGRP</sequence>
<dbReference type="EMBL" id="MT145114">
    <property type="protein sequence ID" value="QJI03728.1"/>
    <property type="molecule type" value="Genomic_DNA"/>
</dbReference>